<evidence type="ECO:0000256" key="2">
    <source>
        <dbReference type="ARBA" id="ARBA00007261"/>
    </source>
</evidence>
<gene>
    <name evidence="13" type="ORF">SAMN05216271_3665</name>
</gene>
<dbReference type="Pfam" id="PF05193">
    <property type="entry name" value="Peptidase_M16_C"/>
    <property type="match status" value="1"/>
</dbReference>
<protein>
    <submittedName>
        <fullName evidence="13">Secreted Zn-dependent peptidases, insulinase-like</fullName>
    </submittedName>
</protein>
<keyword evidence="7" id="KW-0482">Metalloprotease</keyword>
<comment type="cofactor">
    <cofactor evidence="1">
        <name>Zn(2+)</name>
        <dbReference type="ChEBI" id="CHEBI:29105"/>
    </cofactor>
</comment>
<dbReference type="OrthoDB" id="9811314at2"/>
<evidence type="ECO:0000259" key="12">
    <source>
        <dbReference type="Pfam" id="PF22456"/>
    </source>
</evidence>
<dbReference type="PANTHER" id="PTHR43690:SF18">
    <property type="entry name" value="INSULIN-DEGRADING ENZYME-RELATED"/>
    <property type="match status" value="1"/>
</dbReference>
<dbReference type="RefSeq" id="WP_092288242.1">
    <property type="nucleotide sequence ID" value="NZ_LT629763.1"/>
</dbReference>
<evidence type="ECO:0000259" key="11">
    <source>
        <dbReference type="Pfam" id="PF05193"/>
    </source>
</evidence>
<evidence type="ECO:0000259" key="10">
    <source>
        <dbReference type="Pfam" id="PF00675"/>
    </source>
</evidence>
<evidence type="ECO:0000256" key="8">
    <source>
        <dbReference type="RuleBase" id="RU004447"/>
    </source>
</evidence>
<dbReference type="InterPro" id="IPR007863">
    <property type="entry name" value="Peptidase_M16_C"/>
</dbReference>
<dbReference type="PROSITE" id="PS00143">
    <property type="entry name" value="INSULINASE"/>
    <property type="match status" value="1"/>
</dbReference>
<reference evidence="14" key="1">
    <citation type="submission" date="2016-10" db="EMBL/GenBank/DDBJ databases">
        <authorList>
            <person name="Varghese N."/>
            <person name="Submissions S."/>
        </authorList>
    </citation>
    <scope>NUCLEOTIDE SEQUENCE [LARGE SCALE GENOMIC DNA]</scope>
    <source>
        <strain evidence="14">JCM 14963</strain>
    </source>
</reference>
<evidence type="ECO:0000256" key="3">
    <source>
        <dbReference type="ARBA" id="ARBA00022670"/>
    </source>
</evidence>
<dbReference type="Proteomes" id="UP000243413">
    <property type="component" value="Chromosome I"/>
</dbReference>
<dbReference type="InterPro" id="IPR001431">
    <property type="entry name" value="Pept_M16_Zn_BS"/>
</dbReference>
<dbReference type="SUPFAM" id="SSF63411">
    <property type="entry name" value="LuxS/MPP-like metallohydrolase"/>
    <property type="match status" value="2"/>
</dbReference>
<feature type="compositionally biased region" description="Polar residues" evidence="9">
    <location>
        <begin position="356"/>
        <end position="366"/>
    </location>
</feature>
<organism evidence="13 14">
    <name type="scientific">Halopseudomonas sabulinigri</name>
    <dbReference type="NCBI Taxonomy" id="472181"/>
    <lineage>
        <taxon>Bacteria</taxon>
        <taxon>Pseudomonadati</taxon>
        <taxon>Pseudomonadota</taxon>
        <taxon>Gammaproteobacteria</taxon>
        <taxon>Pseudomonadales</taxon>
        <taxon>Pseudomonadaceae</taxon>
        <taxon>Halopseudomonas</taxon>
    </lineage>
</organism>
<dbReference type="InterPro" id="IPR011249">
    <property type="entry name" value="Metalloenz_LuxS/M16"/>
</dbReference>
<evidence type="ECO:0000256" key="7">
    <source>
        <dbReference type="ARBA" id="ARBA00023049"/>
    </source>
</evidence>
<evidence type="ECO:0000256" key="6">
    <source>
        <dbReference type="ARBA" id="ARBA00022833"/>
    </source>
</evidence>
<dbReference type="EMBL" id="LT629763">
    <property type="protein sequence ID" value="SDT12557.1"/>
    <property type="molecule type" value="Genomic_DNA"/>
</dbReference>
<keyword evidence="3" id="KW-0645">Protease</keyword>
<keyword evidence="5" id="KW-0378">Hydrolase</keyword>
<evidence type="ECO:0000256" key="1">
    <source>
        <dbReference type="ARBA" id="ARBA00001947"/>
    </source>
</evidence>
<dbReference type="GO" id="GO:0004222">
    <property type="term" value="F:metalloendopeptidase activity"/>
    <property type="evidence" value="ECO:0007669"/>
    <property type="project" value="InterPro"/>
</dbReference>
<dbReference type="AlphaFoldDB" id="A0A1H1XTL1"/>
<feature type="region of interest" description="Disordered" evidence="9">
    <location>
        <begin position="352"/>
        <end position="372"/>
    </location>
</feature>
<dbReference type="STRING" id="472181.SAMN05216271_3665"/>
<dbReference type="PANTHER" id="PTHR43690">
    <property type="entry name" value="NARDILYSIN"/>
    <property type="match status" value="1"/>
</dbReference>
<evidence type="ECO:0000256" key="4">
    <source>
        <dbReference type="ARBA" id="ARBA00022723"/>
    </source>
</evidence>
<dbReference type="GO" id="GO:0005737">
    <property type="term" value="C:cytoplasm"/>
    <property type="evidence" value="ECO:0007669"/>
    <property type="project" value="UniProtKB-ARBA"/>
</dbReference>
<dbReference type="GO" id="GO:0046872">
    <property type="term" value="F:metal ion binding"/>
    <property type="evidence" value="ECO:0007669"/>
    <property type="project" value="UniProtKB-KW"/>
</dbReference>
<dbReference type="GO" id="GO:0006508">
    <property type="term" value="P:proteolysis"/>
    <property type="evidence" value="ECO:0007669"/>
    <property type="project" value="UniProtKB-KW"/>
</dbReference>
<evidence type="ECO:0000256" key="5">
    <source>
        <dbReference type="ARBA" id="ARBA00022801"/>
    </source>
</evidence>
<accession>A0A1H1XTL1</accession>
<feature type="domain" description="Coenzyme PQQ synthesis protein F-like C-terminal lobe" evidence="12">
    <location>
        <begin position="708"/>
        <end position="807"/>
    </location>
</feature>
<dbReference type="Pfam" id="PF22456">
    <property type="entry name" value="PqqF-like_C_4"/>
    <property type="match status" value="1"/>
</dbReference>
<sequence>MHALPLSYLPTAQQEYRLYRAANGLLCLLISDAQAAQATAVLQVVVGSHAEPEQLPGLAHLLEHLLFMGSDGYPQPGSFPARIARWGGRFNASTGNQATRYFFSLAPAGLDESLHQLADMLAAPCFDPLQVASEREVIEAEYRTRLADDALHEQAALAQVFNPAHPLSRFTAGNRQSLRGTPEALASALHHWHGRHYRAGSMALVIHAPHSPEQLRQLAERTAAQLPAGAAEQPRLPPLFRDGALPIQLDWRGPSAQDDCTLWYPLSDCAPNSIALRWLCEWLNSAAPAGALGYLRQRAGLAELSARVEQCGQGQALLRIDLVSLPQCPIAPLLAALDAWLQAMAEQDPANWPQAHRQQLAQQAGSSGPPGEPLDWCRHYAERLLTLPPEQVLDLAGTQLPQLASLAWQQLVRQLRPEARLLACRRAALDSAAQALWTATPFTLRPLTLLPDQLRVDLALLPWANLNPLSPVSTGLPWGGYLPGLRLGRLARPAGNRLRTRLAWVWPANECSQAERSWLLACWSLQGQALQQWGELLGFTLQWQLVGELLQLDVAGPAEQLPGFLRELVTSLQPPPTAEQLALIEYRRQQWQHQQDHALPAYRLLQQLEAADAPQPAVSAERWALLCSTAQLYWLKPQGWPEAERSMLAKLLINLYPALLRPFRVDAPAALAPRVQASDVPCQHADRAQLLYLQAEHASAEEDACWRLLHHCLADAFFAELRTRQQLGYWVVARLRRQHGRAGLLLLVQSPSHPHAAIEAAISDFLQHQGAQLAALSTTQLQQHCTHLADLLQQQRQDPAQQFEAAWQDCLQQTDDHLGAEQAALQTLSLAAWQNFMARLPRCPRWHLRSAN</sequence>
<proteinExistence type="inferred from homology"/>
<evidence type="ECO:0000256" key="9">
    <source>
        <dbReference type="SAM" id="MobiDB-lite"/>
    </source>
</evidence>
<dbReference type="InterPro" id="IPR050626">
    <property type="entry name" value="Peptidase_M16"/>
</dbReference>
<dbReference type="InterPro" id="IPR054734">
    <property type="entry name" value="PqqF-like_C_4"/>
</dbReference>
<feature type="domain" description="Peptidase M16 C-terminal" evidence="11">
    <location>
        <begin position="188"/>
        <end position="348"/>
    </location>
</feature>
<keyword evidence="6" id="KW-0862">Zinc</keyword>
<name>A0A1H1XTL1_9GAMM</name>
<evidence type="ECO:0000313" key="14">
    <source>
        <dbReference type="Proteomes" id="UP000243413"/>
    </source>
</evidence>
<comment type="similarity">
    <text evidence="2 8">Belongs to the peptidase M16 family.</text>
</comment>
<evidence type="ECO:0000313" key="13">
    <source>
        <dbReference type="EMBL" id="SDT12557.1"/>
    </source>
</evidence>
<dbReference type="InterPro" id="IPR011765">
    <property type="entry name" value="Pept_M16_N"/>
</dbReference>
<dbReference type="Pfam" id="PF00675">
    <property type="entry name" value="Peptidase_M16"/>
    <property type="match status" value="1"/>
</dbReference>
<dbReference type="Gene3D" id="3.30.830.10">
    <property type="entry name" value="Metalloenzyme, LuxS/M16 peptidase-like"/>
    <property type="match status" value="2"/>
</dbReference>
<keyword evidence="4" id="KW-0479">Metal-binding</keyword>
<feature type="domain" description="Peptidase M16 N-terminal" evidence="10">
    <location>
        <begin position="28"/>
        <end position="155"/>
    </location>
</feature>